<gene>
    <name evidence="2" type="ORF">KCG35_08440</name>
</gene>
<protein>
    <submittedName>
        <fullName evidence="2">DNA-binding domain-containing protein</fullName>
    </submittedName>
</protein>
<organism evidence="2 3">
    <name type="scientific">Zooshikella harenae</name>
    <dbReference type="NCBI Taxonomy" id="2827238"/>
    <lineage>
        <taxon>Bacteria</taxon>
        <taxon>Pseudomonadati</taxon>
        <taxon>Pseudomonadota</taxon>
        <taxon>Gammaproteobacteria</taxon>
        <taxon>Oceanospirillales</taxon>
        <taxon>Zooshikellaceae</taxon>
        <taxon>Zooshikella</taxon>
    </lineage>
</organism>
<proteinExistence type="predicted"/>
<evidence type="ECO:0000259" key="1">
    <source>
        <dbReference type="Pfam" id="PF09836"/>
    </source>
</evidence>
<feature type="domain" description="Putative DNA-binding" evidence="1">
    <location>
        <begin position="7"/>
        <end position="93"/>
    </location>
</feature>
<accession>A0ABS5ZAK2</accession>
<dbReference type="Proteomes" id="UP000690515">
    <property type="component" value="Unassembled WGS sequence"/>
</dbReference>
<keyword evidence="3" id="KW-1185">Reference proteome</keyword>
<dbReference type="InterPro" id="IPR018640">
    <property type="entry name" value="DUF2063"/>
</dbReference>
<dbReference type="GO" id="GO:0003677">
    <property type="term" value="F:DNA binding"/>
    <property type="evidence" value="ECO:0007669"/>
    <property type="project" value="UniProtKB-KW"/>
</dbReference>
<dbReference type="InterPro" id="IPR044922">
    <property type="entry name" value="DUF2063_N_sf"/>
</dbReference>
<reference evidence="2 3" key="1">
    <citation type="submission" date="2021-04" db="EMBL/GenBank/DDBJ databases">
        <authorList>
            <person name="Pira H."/>
            <person name="Risdian C."/>
            <person name="Wink J."/>
        </authorList>
    </citation>
    <scope>NUCLEOTIDE SEQUENCE [LARGE SCALE GENOMIC DNA]</scope>
    <source>
        <strain evidence="2 3">WH53</strain>
    </source>
</reference>
<dbReference type="Pfam" id="PF09836">
    <property type="entry name" value="DUF2063"/>
    <property type="match status" value="1"/>
</dbReference>
<evidence type="ECO:0000313" key="3">
    <source>
        <dbReference type="Proteomes" id="UP000690515"/>
    </source>
</evidence>
<keyword evidence="2" id="KW-0238">DNA-binding</keyword>
<dbReference type="Gene3D" id="1.10.150.690">
    <property type="entry name" value="DUF2063"/>
    <property type="match status" value="1"/>
</dbReference>
<comment type="caution">
    <text evidence="2">The sequence shown here is derived from an EMBL/GenBank/DDBJ whole genome shotgun (WGS) entry which is preliminary data.</text>
</comment>
<name>A0ABS5ZAK2_9GAMM</name>
<dbReference type="RefSeq" id="WP_215819251.1">
    <property type="nucleotide sequence ID" value="NZ_JAGSOY010000014.1"/>
</dbReference>
<dbReference type="EMBL" id="JAGSOY010000014">
    <property type="protein sequence ID" value="MBU2711086.1"/>
    <property type="molecule type" value="Genomic_DNA"/>
</dbReference>
<sequence>MVELANLQKFFLAHLQGQSTSIKQYVTKEKPGLAIYANAYHQRLREALDGDYPCLGLLLGDEQFNQLVSDYITCHPSSDPSLRWFGQHLTAFIRKQAHYQSMPIVAELAEWEWRLRLAFDAAGSEIAAIDHVQQLTADQWPTLQFELVPSLQTVSWQTNVVAVWQALEQQQAPPAIIEEPTDWIIWRKGLVTNFRSIHGDERTALTLTLQGHHFASLCEHLCQWHEPEAVTTRVVQLLQQWLSDELIKQVIS</sequence>
<evidence type="ECO:0000313" key="2">
    <source>
        <dbReference type="EMBL" id="MBU2711086.1"/>
    </source>
</evidence>